<evidence type="ECO:0000313" key="2">
    <source>
        <dbReference type="EMBL" id="VVA95610.1"/>
    </source>
</evidence>
<gene>
    <name evidence="2" type="ORF">ANE_LOCUS6055</name>
</gene>
<comment type="caution">
    <text evidence="2">The sequence shown here is derived from an EMBL/GenBank/DDBJ whole genome shotgun (WGS) entry which is preliminary data.</text>
</comment>
<feature type="region of interest" description="Disordered" evidence="1">
    <location>
        <begin position="50"/>
        <end position="80"/>
    </location>
</feature>
<keyword evidence="3" id="KW-1185">Reference proteome</keyword>
<name>A0A565B2T4_9BRAS</name>
<reference evidence="2" key="1">
    <citation type="submission" date="2019-07" db="EMBL/GenBank/DDBJ databases">
        <authorList>
            <person name="Dittberner H."/>
        </authorList>
    </citation>
    <scope>NUCLEOTIDE SEQUENCE [LARGE SCALE GENOMIC DNA]</scope>
</reference>
<evidence type="ECO:0000313" key="3">
    <source>
        <dbReference type="Proteomes" id="UP000489600"/>
    </source>
</evidence>
<dbReference type="Proteomes" id="UP000489600">
    <property type="component" value="Unassembled WGS sequence"/>
</dbReference>
<accession>A0A565B2T4</accession>
<dbReference type="EMBL" id="CABITT030000002">
    <property type="protein sequence ID" value="VVA95610.1"/>
    <property type="molecule type" value="Genomic_DNA"/>
</dbReference>
<protein>
    <submittedName>
        <fullName evidence="2">Uncharacterized protein</fullName>
    </submittedName>
</protein>
<proteinExistence type="predicted"/>
<organism evidence="2 3">
    <name type="scientific">Arabis nemorensis</name>
    <dbReference type="NCBI Taxonomy" id="586526"/>
    <lineage>
        <taxon>Eukaryota</taxon>
        <taxon>Viridiplantae</taxon>
        <taxon>Streptophyta</taxon>
        <taxon>Embryophyta</taxon>
        <taxon>Tracheophyta</taxon>
        <taxon>Spermatophyta</taxon>
        <taxon>Magnoliopsida</taxon>
        <taxon>eudicotyledons</taxon>
        <taxon>Gunneridae</taxon>
        <taxon>Pentapetalae</taxon>
        <taxon>rosids</taxon>
        <taxon>malvids</taxon>
        <taxon>Brassicales</taxon>
        <taxon>Brassicaceae</taxon>
        <taxon>Arabideae</taxon>
        <taxon>Arabis</taxon>
    </lineage>
</organism>
<sequence length="80" mass="9171">MNVSKSDILQFHQNTLIGKRKPTKESSLPIEKSKKLKLDEFETEKDHAWSSEYKSSKDGINGKEQKKDRFEVKDASASKS</sequence>
<evidence type="ECO:0000256" key="1">
    <source>
        <dbReference type="SAM" id="MobiDB-lite"/>
    </source>
</evidence>
<dbReference type="AlphaFoldDB" id="A0A565B2T4"/>